<dbReference type="CDD" id="cd02440">
    <property type="entry name" value="AdoMet_MTases"/>
    <property type="match status" value="1"/>
</dbReference>
<dbReference type="InterPro" id="IPR029063">
    <property type="entry name" value="SAM-dependent_MTases_sf"/>
</dbReference>
<dbReference type="RefSeq" id="WP_257769120.1">
    <property type="nucleotide sequence ID" value="NZ_CP102480.1"/>
</dbReference>
<dbReference type="Gene3D" id="3.40.50.150">
    <property type="entry name" value="Vaccinia Virus protein VP39"/>
    <property type="match status" value="1"/>
</dbReference>
<evidence type="ECO:0000256" key="7">
    <source>
        <dbReference type="HAMAP-Rule" id="MF_00090"/>
    </source>
</evidence>
<dbReference type="InterPro" id="IPR000682">
    <property type="entry name" value="PCMT"/>
</dbReference>
<sequence>MTLDESKIRLIMELRREGIADSAVLGAIERTPREIFIPTPIKTFAYDNRALPIGAGQTISQPYVVAYMTQALKLDDRCKVLEIGTGSGYQTAILAKLARRVYTIERHKSLAEEAGERFKELDLHTISTRVGDGSKGWPEQAPFDRIIVTAASEDVPETLLEQLAVGGIMVVPIGPQDGTQHIYRFTRTEHGFEPEKLLPVRFVPLVESEVRDSA</sequence>
<keyword evidence="6 7" id="KW-0949">S-adenosyl-L-methionine</keyword>
<dbReference type="GO" id="GO:0004719">
    <property type="term" value="F:protein-L-isoaspartate (D-aspartate) O-methyltransferase activity"/>
    <property type="evidence" value="ECO:0007669"/>
    <property type="project" value="UniProtKB-UniRule"/>
</dbReference>
<feature type="active site" evidence="7">
    <location>
        <position position="60"/>
    </location>
</feature>
<evidence type="ECO:0000256" key="6">
    <source>
        <dbReference type="ARBA" id="ARBA00022691"/>
    </source>
</evidence>
<keyword evidence="5 7" id="KW-0808">Transferase</keyword>
<proteinExistence type="inferred from homology"/>
<dbReference type="PANTHER" id="PTHR11579">
    <property type="entry name" value="PROTEIN-L-ISOASPARTATE O-METHYLTRANSFERASE"/>
    <property type="match status" value="1"/>
</dbReference>
<dbReference type="EC" id="2.1.1.77" evidence="7"/>
<evidence type="ECO:0000256" key="2">
    <source>
        <dbReference type="ARBA" id="ARBA00005369"/>
    </source>
</evidence>
<dbReference type="PANTHER" id="PTHR11579:SF0">
    <property type="entry name" value="PROTEIN-L-ISOASPARTATE(D-ASPARTATE) O-METHYLTRANSFERASE"/>
    <property type="match status" value="1"/>
</dbReference>
<dbReference type="SUPFAM" id="SSF53335">
    <property type="entry name" value="S-adenosyl-L-methionine-dependent methyltransferases"/>
    <property type="match status" value="1"/>
</dbReference>
<protein>
    <recommendedName>
        <fullName evidence="7">Protein-L-isoaspartate O-methyltransferase</fullName>
        <ecNumber evidence="7">2.1.1.77</ecNumber>
    </recommendedName>
    <alternativeName>
        <fullName evidence="7">L-isoaspartyl protein carboxyl methyltransferase</fullName>
    </alternativeName>
    <alternativeName>
        <fullName evidence="7">Protein L-isoaspartyl methyltransferase</fullName>
    </alternativeName>
    <alternativeName>
        <fullName evidence="7">Protein-beta-aspartate methyltransferase</fullName>
        <shortName evidence="7">PIMT</shortName>
    </alternativeName>
</protein>
<dbReference type="FunFam" id="3.40.50.150:FF:000010">
    <property type="entry name" value="Protein-L-isoaspartate O-methyltransferase"/>
    <property type="match status" value="1"/>
</dbReference>
<comment type="catalytic activity">
    <reaction evidence="7">
        <text>[protein]-L-isoaspartate + S-adenosyl-L-methionine = [protein]-L-isoaspartate alpha-methyl ester + S-adenosyl-L-homocysteine</text>
        <dbReference type="Rhea" id="RHEA:12705"/>
        <dbReference type="Rhea" id="RHEA-COMP:12143"/>
        <dbReference type="Rhea" id="RHEA-COMP:12144"/>
        <dbReference type="ChEBI" id="CHEBI:57856"/>
        <dbReference type="ChEBI" id="CHEBI:59789"/>
        <dbReference type="ChEBI" id="CHEBI:90596"/>
        <dbReference type="ChEBI" id="CHEBI:90598"/>
        <dbReference type="EC" id="2.1.1.77"/>
    </reaction>
</comment>
<dbReference type="Proteomes" id="UP001060336">
    <property type="component" value="Chromosome"/>
</dbReference>
<dbReference type="NCBIfam" id="TIGR00080">
    <property type="entry name" value="pimt"/>
    <property type="match status" value="1"/>
</dbReference>
<keyword evidence="3 7" id="KW-0963">Cytoplasm</keyword>
<dbReference type="KEGG" id="naci:NUH88_00045"/>
<accession>A0A9J7AUV7</accession>
<organism evidence="8 9">
    <name type="scientific">Nisaea acidiphila</name>
    <dbReference type="NCBI Taxonomy" id="1862145"/>
    <lineage>
        <taxon>Bacteria</taxon>
        <taxon>Pseudomonadati</taxon>
        <taxon>Pseudomonadota</taxon>
        <taxon>Alphaproteobacteria</taxon>
        <taxon>Rhodospirillales</taxon>
        <taxon>Thalassobaculaceae</taxon>
        <taxon>Nisaea</taxon>
    </lineage>
</organism>
<evidence type="ECO:0000256" key="4">
    <source>
        <dbReference type="ARBA" id="ARBA00022603"/>
    </source>
</evidence>
<evidence type="ECO:0000313" key="8">
    <source>
        <dbReference type="EMBL" id="UUX50100.1"/>
    </source>
</evidence>
<keyword evidence="4 7" id="KW-0489">Methyltransferase</keyword>
<keyword evidence="9" id="KW-1185">Reference proteome</keyword>
<dbReference type="GO" id="GO:0005737">
    <property type="term" value="C:cytoplasm"/>
    <property type="evidence" value="ECO:0007669"/>
    <property type="project" value="UniProtKB-SubCell"/>
</dbReference>
<evidence type="ECO:0000256" key="1">
    <source>
        <dbReference type="ARBA" id="ARBA00004496"/>
    </source>
</evidence>
<dbReference type="EMBL" id="CP102480">
    <property type="protein sequence ID" value="UUX50100.1"/>
    <property type="molecule type" value="Genomic_DNA"/>
</dbReference>
<dbReference type="HAMAP" id="MF_00090">
    <property type="entry name" value="PIMT"/>
    <property type="match status" value="1"/>
</dbReference>
<dbReference type="GO" id="GO:0032259">
    <property type="term" value="P:methylation"/>
    <property type="evidence" value="ECO:0007669"/>
    <property type="project" value="UniProtKB-KW"/>
</dbReference>
<dbReference type="PROSITE" id="PS01279">
    <property type="entry name" value="PCMT"/>
    <property type="match status" value="1"/>
</dbReference>
<evidence type="ECO:0000256" key="3">
    <source>
        <dbReference type="ARBA" id="ARBA00022490"/>
    </source>
</evidence>
<dbReference type="GO" id="GO:0030091">
    <property type="term" value="P:protein repair"/>
    <property type="evidence" value="ECO:0007669"/>
    <property type="project" value="UniProtKB-UniRule"/>
</dbReference>
<evidence type="ECO:0000313" key="9">
    <source>
        <dbReference type="Proteomes" id="UP001060336"/>
    </source>
</evidence>
<comment type="function">
    <text evidence="7">Catalyzes the methyl esterification of L-isoaspartyl residues in peptides and proteins that result from spontaneous decomposition of normal L-aspartyl and L-asparaginyl residues. It plays a role in the repair and/or degradation of damaged proteins.</text>
</comment>
<comment type="similarity">
    <text evidence="2 7">Belongs to the methyltransferase superfamily. L-isoaspartyl/D-aspartyl protein methyltransferase family.</text>
</comment>
<dbReference type="NCBIfam" id="NF001453">
    <property type="entry name" value="PRK00312.1"/>
    <property type="match status" value="1"/>
</dbReference>
<dbReference type="Pfam" id="PF01135">
    <property type="entry name" value="PCMT"/>
    <property type="match status" value="1"/>
</dbReference>
<comment type="subcellular location">
    <subcellularLocation>
        <location evidence="1 7">Cytoplasm</location>
    </subcellularLocation>
</comment>
<gene>
    <name evidence="7" type="primary">pcm</name>
    <name evidence="8" type="ORF">NUH88_00045</name>
</gene>
<evidence type="ECO:0000256" key="5">
    <source>
        <dbReference type="ARBA" id="ARBA00022679"/>
    </source>
</evidence>
<name>A0A9J7AUV7_9PROT</name>
<reference evidence="8" key="1">
    <citation type="submission" date="2022-08" db="EMBL/GenBank/DDBJ databases">
        <title>Nisaea acidiphila sp. nov., isolated from a marine algal debris and emended description of the genus Nisaea Urios et al. 2008.</title>
        <authorList>
            <person name="Kwon K."/>
        </authorList>
    </citation>
    <scope>NUCLEOTIDE SEQUENCE</scope>
    <source>
        <strain evidence="8">MEBiC11861</strain>
    </source>
</reference>
<dbReference type="AlphaFoldDB" id="A0A9J7AUV7"/>